<dbReference type="EMBL" id="JACHFH010000006">
    <property type="protein sequence ID" value="MBB5335598.1"/>
    <property type="molecule type" value="Genomic_DNA"/>
</dbReference>
<dbReference type="AlphaFoldDB" id="A0A840ULM7"/>
<evidence type="ECO:0000256" key="1">
    <source>
        <dbReference type="ARBA" id="ARBA00022723"/>
    </source>
</evidence>
<dbReference type="Gene3D" id="3.30.70.20">
    <property type="match status" value="1"/>
</dbReference>
<keyword evidence="1" id="KW-0479">Metal-binding</keyword>
<keyword evidence="5" id="KW-0560">Oxidoreductase</keyword>
<name>A0A840ULM7_9FIRM</name>
<dbReference type="GO" id="GO:0046872">
    <property type="term" value="F:metal ion binding"/>
    <property type="evidence" value="ECO:0007669"/>
    <property type="project" value="UniProtKB-KW"/>
</dbReference>
<keyword evidence="3" id="KW-0411">Iron-sulfur</keyword>
<evidence type="ECO:0000256" key="3">
    <source>
        <dbReference type="ARBA" id="ARBA00023014"/>
    </source>
</evidence>
<dbReference type="PROSITE" id="PS51379">
    <property type="entry name" value="4FE4S_FER_2"/>
    <property type="match status" value="2"/>
</dbReference>
<evidence type="ECO:0000313" key="5">
    <source>
        <dbReference type="EMBL" id="MBB5335598.1"/>
    </source>
</evidence>
<evidence type="ECO:0000256" key="2">
    <source>
        <dbReference type="ARBA" id="ARBA00023004"/>
    </source>
</evidence>
<dbReference type="PROSITE" id="PS00198">
    <property type="entry name" value="4FE4S_FER_1"/>
    <property type="match status" value="1"/>
</dbReference>
<feature type="domain" description="4Fe-4S ferredoxin-type" evidence="4">
    <location>
        <begin position="463"/>
        <end position="492"/>
    </location>
</feature>
<dbReference type="RefSeq" id="WP_183859725.1">
    <property type="nucleotide sequence ID" value="NZ_JACHFH010000006.1"/>
</dbReference>
<dbReference type="GO" id="GO:0051536">
    <property type="term" value="F:iron-sulfur cluster binding"/>
    <property type="evidence" value="ECO:0007669"/>
    <property type="project" value="UniProtKB-KW"/>
</dbReference>
<proteinExistence type="predicted"/>
<comment type="caution">
    <text evidence="5">The sequence shown here is derived from an EMBL/GenBank/DDBJ whole genome shotgun (WGS) entry which is preliminary data.</text>
</comment>
<feature type="domain" description="4Fe-4S ferredoxin-type" evidence="4">
    <location>
        <begin position="430"/>
        <end position="459"/>
    </location>
</feature>
<dbReference type="GO" id="GO:0033797">
    <property type="term" value="F:selenate reductase activity"/>
    <property type="evidence" value="ECO:0007669"/>
    <property type="project" value="UniProtKB-EC"/>
</dbReference>
<sequence length="546" mass="61489">MSDKMIPTGFAVLLKNIIEEYKENRTVYEVPVYIADKSSSYKNEYMNIEMPFGPAAGPHTQLAQNIAAGYAAGARFFELKTVQIIDGEAMQINKPCIAVPDECYNIEWSTELNIEQALAEYVKAYFLLKFMAVEFGLGRSDGFSFNMSVGYDLQGITSTKVDSFINAMIDAGQMEIYQECYDVLVNNLDTFDNFSQDDLLQIKTQIADSITVSTMHGCPAEEIENIAQYLIVEKKIPVYIKLNPTLNGWTQTKSILKSKGYAYINLIKEQFDNDLQRPAALLMLKNLLHIAKSNNIFFGVKLTNTLPVMVTDNQLPDKQMYLSGKPLFLLAIAVAEKLANNFGRALPISFSGGIDSYNIKAVNNAGIFPITMATILLKGKGYRYLSDYADIFKNTKENSCRPQSEDLTALLQVSLQDSYYNKKTAARTKYKEKLPLFNCKNCGLCINVCPNRANIMVKAGEKIQIVHIDDYCNECGNCATFCPYDGAPYRDKFTVFYSCDEYKNSTNKGLLKTIQAVEVRMNETEKICLEYEALMTAIQTDMRLNR</sequence>
<dbReference type="InterPro" id="IPR017900">
    <property type="entry name" value="4Fe4S_Fe_S_CS"/>
</dbReference>
<gene>
    <name evidence="5" type="ORF">HNR32_000725</name>
</gene>
<organism evidence="5 6">
    <name type="scientific">Pectinatus brassicae</name>
    <dbReference type="NCBI Taxonomy" id="862415"/>
    <lineage>
        <taxon>Bacteria</taxon>
        <taxon>Bacillati</taxon>
        <taxon>Bacillota</taxon>
        <taxon>Negativicutes</taxon>
        <taxon>Selenomonadales</taxon>
        <taxon>Selenomonadaceae</taxon>
        <taxon>Pectinatus</taxon>
    </lineage>
</organism>
<reference evidence="5 6" key="1">
    <citation type="submission" date="2020-08" db="EMBL/GenBank/DDBJ databases">
        <title>Genomic Encyclopedia of Type Strains, Phase IV (KMG-IV): sequencing the most valuable type-strain genomes for metagenomic binning, comparative biology and taxonomic classification.</title>
        <authorList>
            <person name="Goeker M."/>
        </authorList>
    </citation>
    <scope>NUCLEOTIDE SEQUENCE [LARGE SCALE GENOMIC DNA]</scope>
    <source>
        <strain evidence="5 6">DSM 24661</strain>
    </source>
</reference>
<evidence type="ECO:0000259" key="4">
    <source>
        <dbReference type="PROSITE" id="PS51379"/>
    </source>
</evidence>
<dbReference type="EC" id="1.97.1.9" evidence="5"/>
<dbReference type="Pfam" id="PF12838">
    <property type="entry name" value="Fer4_7"/>
    <property type="match status" value="1"/>
</dbReference>
<dbReference type="Proteomes" id="UP000559117">
    <property type="component" value="Unassembled WGS sequence"/>
</dbReference>
<evidence type="ECO:0000313" key="6">
    <source>
        <dbReference type="Proteomes" id="UP000559117"/>
    </source>
</evidence>
<protein>
    <submittedName>
        <fullName evidence="5">Putative selenate reductase</fullName>
        <ecNumber evidence="5">1.97.1.9</ecNumber>
    </submittedName>
</protein>
<dbReference type="SUPFAM" id="SSF54862">
    <property type="entry name" value="4Fe-4S ferredoxins"/>
    <property type="match status" value="1"/>
</dbReference>
<dbReference type="InterPro" id="IPR017896">
    <property type="entry name" value="4Fe4S_Fe-S-bd"/>
</dbReference>
<keyword evidence="2" id="KW-0408">Iron</keyword>
<accession>A0A840ULM7</accession>
<keyword evidence="6" id="KW-1185">Reference proteome</keyword>
<dbReference type="SUPFAM" id="SSF51395">
    <property type="entry name" value="FMN-linked oxidoreductases"/>
    <property type="match status" value="1"/>
</dbReference>